<organism evidence="1 2">
    <name type="scientific">Candolleomyces eurysporus</name>
    <dbReference type="NCBI Taxonomy" id="2828524"/>
    <lineage>
        <taxon>Eukaryota</taxon>
        <taxon>Fungi</taxon>
        <taxon>Dikarya</taxon>
        <taxon>Basidiomycota</taxon>
        <taxon>Agaricomycotina</taxon>
        <taxon>Agaricomycetes</taxon>
        <taxon>Agaricomycetidae</taxon>
        <taxon>Agaricales</taxon>
        <taxon>Agaricineae</taxon>
        <taxon>Psathyrellaceae</taxon>
        <taxon>Candolleomyces</taxon>
    </lineage>
</organism>
<dbReference type="EMBL" id="JANBPK010000822">
    <property type="protein sequence ID" value="KAJ2930735.1"/>
    <property type="molecule type" value="Genomic_DNA"/>
</dbReference>
<keyword evidence="2" id="KW-1185">Reference proteome</keyword>
<sequence length="870" mass="97064">MTGDTTTISPDTEGTLPIPPEVLGEIAAHTAVEPTESVHTLKQCCLVNKSFRDQFQPYIYRFLDIEDDTNSKRKWAGPESTTKILEAINRCPKLAAYVKEVWLSLGSDIIAQDPQLPTLLLHLHEVSSFRLAAAAYGSTTVWSDINADLQLAITSVCQLPTLHSLQLNSLSHIPVTLIANPNLSTLQLVNVHTFSDSDDSTLPDLSSLHTLQCIYFATAPRECLYRIVESPKVSESLRSLRLTMLLDAEQTDSPSAVANQFDRPFDLSRLKKLSFLKVRFDVEPLDDHPEFAVLGCFLYFVNQMLDTVDESAPLDNLHLTMADVTHGPLIMQVVSDHWSQLGTYITARHSADSPSPKQTQMKIKFAPCEPEAELEAVPYIKELMLKAATGLSLILKSADGTCGYLVTKPKDCLRSIVESSALATSLRSLRIMVVIDPESTDTPGQFTPPFNLSRLANLRFLKIRCELDTVPESAMLSIIPSFLSFVNQTLTTVDKSAPLEKIHLTIADISHGPLLTHLSSDGWKRVCDSIASFSPKKTQIKFKFLPYSDKIEREVFPKILELLKDIPVNTMFRDQFQPFVFRTMDIGNDSSLSLHRARQYTTLFFDCIKRNPKLATYVKDLELNVSSNVTTEDPCLPELLDQLSCISVFRFSSTTDDYSLSTSWESLSPELQAATAKICALSTIRMLHIASFTELPLYLIGNPYLSNLSIGHVRTFSDSSADILAQFNPSFNLADLRGLRYLKIYCLVDLTLPELAAQTVIKSLFKYANNLISTVNASAPLEELYITIGDLMHQPLTTQLLSDEWKELVTTIASRRPTIKTIKVKLRFGPCDKKLELEAFNTVQEIVSNDISGVLLVLKSADRSKVERIT</sequence>
<comment type="caution">
    <text evidence="1">The sequence shown here is derived from an EMBL/GenBank/DDBJ whole genome shotgun (WGS) entry which is preliminary data.</text>
</comment>
<reference evidence="1" key="1">
    <citation type="submission" date="2022-06" db="EMBL/GenBank/DDBJ databases">
        <title>Genome Sequence of Candolleomyces eurysporus.</title>
        <authorList>
            <person name="Buettner E."/>
        </authorList>
    </citation>
    <scope>NUCLEOTIDE SEQUENCE</scope>
    <source>
        <strain evidence="1">VTCC 930004</strain>
    </source>
</reference>
<protein>
    <submittedName>
        <fullName evidence="1">Uncharacterized protein</fullName>
    </submittedName>
</protein>
<feature type="non-terminal residue" evidence="1">
    <location>
        <position position="870"/>
    </location>
</feature>
<proteinExistence type="predicted"/>
<accession>A0A9W8J9P9</accession>
<dbReference type="Proteomes" id="UP001140091">
    <property type="component" value="Unassembled WGS sequence"/>
</dbReference>
<evidence type="ECO:0000313" key="2">
    <source>
        <dbReference type="Proteomes" id="UP001140091"/>
    </source>
</evidence>
<dbReference type="AlphaFoldDB" id="A0A9W8J9P9"/>
<gene>
    <name evidence="1" type="ORF">H1R20_g6361</name>
</gene>
<name>A0A9W8J9P9_9AGAR</name>
<evidence type="ECO:0000313" key="1">
    <source>
        <dbReference type="EMBL" id="KAJ2930735.1"/>
    </source>
</evidence>